<comment type="subcellular location">
    <subcellularLocation>
        <location evidence="1">Cytoplasm</location>
    </subcellularLocation>
</comment>
<dbReference type="GO" id="GO:0016787">
    <property type="term" value="F:hydrolase activity"/>
    <property type="evidence" value="ECO:0007669"/>
    <property type="project" value="UniProtKB-KW"/>
</dbReference>
<keyword evidence="5" id="KW-0378">Hydrolase</keyword>
<evidence type="ECO:0000313" key="5">
    <source>
        <dbReference type="EMBL" id="KLU64078.1"/>
    </source>
</evidence>
<dbReference type="GO" id="GO:0005737">
    <property type="term" value="C:cytoplasm"/>
    <property type="evidence" value="ECO:0007669"/>
    <property type="project" value="UniProtKB-SubCell"/>
</dbReference>
<reference evidence="5 6" key="1">
    <citation type="submission" date="2015-06" db="EMBL/GenBank/DDBJ databases">
        <title>Draft genome of the moderately acidophilic sulfate reducer Candidatus Desulfosporosinus acididurans strain M1.</title>
        <authorList>
            <person name="Poehlein A."/>
            <person name="Petzsch P."/>
            <person name="Johnson B.D."/>
            <person name="Schloemann M."/>
            <person name="Daniel R."/>
            <person name="Muehling M."/>
        </authorList>
    </citation>
    <scope>NUCLEOTIDE SEQUENCE [LARGE SCALE GENOMIC DNA]</scope>
    <source>
        <strain evidence="5 6">M1</strain>
    </source>
</reference>
<dbReference type="InterPro" id="IPR000073">
    <property type="entry name" value="AB_hydrolase_1"/>
</dbReference>
<keyword evidence="6" id="KW-1185">Reference proteome</keyword>
<dbReference type="Gene3D" id="3.40.50.1820">
    <property type="entry name" value="alpha/beta hydrolase"/>
    <property type="match status" value="1"/>
</dbReference>
<dbReference type="RefSeq" id="WP_047811836.1">
    <property type="nucleotide sequence ID" value="NZ_LDZY01000018.1"/>
</dbReference>
<evidence type="ECO:0000259" key="4">
    <source>
        <dbReference type="Pfam" id="PF00561"/>
    </source>
</evidence>
<proteinExistence type="inferred from homology"/>
<comment type="caution">
    <text evidence="5">The sequence shown here is derived from an EMBL/GenBank/DDBJ whole genome shotgun (WGS) entry which is preliminary data.</text>
</comment>
<sequence length="198" mass="22620">MTIPVDKFVNFQGSMIHYLICGAENPGGWVILLHGKRFSAKDWQESSLLDQLEKENHKVLALDLPGYGLSEKLSTEKNFEDFIFEFSKQLTLPAFHLIGPSFSGEISLKFAIKYPELLLSLTLIDSINVDQYEKQLNEIAAKTLIVWGKEDQIAPYNYALLLKDKIPNSQLLTFDHLGHTCYFDDMATFSQNILLFLR</sequence>
<dbReference type="SUPFAM" id="SSF53474">
    <property type="entry name" value="alpha/beta-Hydrolases"/>
    <property type="match status" value="1"/>
</dbReference>
<evidence type="ECO:0000313" key="6">
    <source>
        <dbReference type="Proteomes" id="UP000036356"/>
    </source>
</evidence>
<dbReference type="PRINTS" id="PR00111">
    <property type="entry name" value="ABHYDROLASE"/>
</dbReference>
<feature type="domain" description="AB hydrolase-1" evidence="4">
    <location>
        <begin position="127"/>
        <end position="184"/>
    </location>
</feature>
<comment type="similarity">
    <text evidence="3">Belongs to the AB hydrolase superfamily. ABHD14 family.</text>
</comment>
<dbReference type="EC" id="3.7.1.14" evidence="5"/>
<evidence type="ECO:0000256" key="3">
    <source>
        <dbReference type="ARBA" id="ARBA00037942"/>
    </source>
</evidence>
<feature type="domain" description="AB hydrolase-1" evidence="4">
    <location>
        <begin position="29"/>
        <end position="126"/>
    </location>
</feature>
<accession>A0A0J1FM98</accession>
<dbReference type="Proteomes" id="UP000036356">
    <property type="component" value="Unassembled WGS sequence"/>
</dbReference>
<dbReference type="InterPro" id="IPR029058">
    <property type="entry name" value="AB_hydrolase_fold"/>
</dbReference>
<dbReference type="AlphaFoldDB" id="A0A0J1FM98"/>
<protein>
    <submittedName>
        <fullName evidence="5">2-hydroxy-6-oxononadienedioate/2-hydroxy-6-oxononatrienedioate hydrolase</fullName>
        <ecNumber evidence="5">3.7.1.14</ecNumber>
    </submittedName>
</protein>
<dbReference type="EMBL" id="LDZY01000018">
    <property type="protein sequence ID" value="KLU64078.1"/>
    <property type="molecule type" value="Genomic_DNA"/>
</dbReference>
<dbReference type="PATRIC" id="fig|476652.3.peg.4316"/>
<dbReference type="PANTHER" id="PTHR46197">
    <property type="entry name" value="PROTEIN ABHD14B-LIKE"/>
    <property type="match status" value="1"/>
</dbReference>
<evidence type="ECO:0000256" key="2">
    <source>
        <dbReference type="ARBA" id="ARBA00022490"/>
    </source>
</evidence>
<organism evidence="5 6">
    <name type="scientific">Desulfosporosinus acididurans</name>
    <dbReference type="NCBI Taxonomy" id="476652"/>
    <lineage>
        <taxon>Bacteria</taxon>
        <taxon>Bacillati</taxon>
        <taxon>Bacillota</taxon>
        <taxon>Clostridia</taxon>
        <taxon>Eubacteriales</taxon>
        <taxon>Desulfitobacteriaceae</taxon>
        <taxon>Desulfosporosinus</taxon>
    </lineage>
</organism>
<dbReference type="STRING" id="476652.DEAC_c40720"/>
<keyword evidence="2" id="KW-0963">Cytoplasm</keyword>
<dbReference type="PANTHER" id="PTHR46197:SF3">
    <property type="entry name" value="AB HYDROLASE-1 DOMAIN-CONTAINING PROTEIN"/>
    <property type="match status" value="1"/>
</dbReference>
<evidence type="ECO:0000256" key="1">
    <source>
        <dbReference type="ARBA" id="ARBA00004496"/>
    </source>
</evidence>
<dbReference type="Pfam" id="PF00561">
    <property type="entry name" value="Abhydrolase_1"/>
    <property type="match status" value="2"/>
</dbReference>
<gene>
    <name evidence="5" type="primary">mhpC</name>
    <name evidence="5" type="ORF">DEAC_c40720</name>
</gene>
<name>A0A0J1FM98_9FIRM</name>